<sequence length="107" mass="11853">MPALADGAILACRLPEGGASLGLKQPSVCWLLWPCREVTLIWSHADSKFHSHPSLRLRYLQLQARSLSHVVVPCKVSCRFRWGHLGLQVARRSGFAGAAIKQPMKKP</sequence>
<gene>
    <name evidence="1" type="ORF">EVOR1521_LOCUS3722</name>
</gene>
<evidence type="ECO:0000313" key="1">
    <source>
        <dbReference type="EMBL" id="CAJ1374092.1"/>
    </source>
</evidence>
<name>A0AA36HSX3_9DINO</name>
<keyword evidence="2" id="KW-1185">Reference proteome</keyword>
<dbReference type="Proteomes" id="UP001178507">
    <property type="component" value="Unassembled WGS sequence"/>
</dbReference>
<organism evidence="1 2">
    <name type="scientific">Effrenium voratum</name>
    <dbReference type="NCBI Taxonomy" id="2562239"/>
    <lineage>
        <taxon>Eukaryota</taxon>
        <taxon>Sar</taxon>
        <taxon>Alveolata</taxon>
        <taxon>Dinophyceae</taxon>
        <taxon>Suessiales</taxon>
        <taxon>Symbiodiniaceae</taxon>
        <taxon>Effrenium</taxon>
    </lineage>
</organism>
<reference evidence="1" key="1">
    <citation type="submission" date="2023-08" db="EMBL/GenBank/DDBJ databases">
        <authorList>
            <person name="Chen Y."/>
            <person name="Shah S."/>
            <person name="Dougan E. K."/>
            <person name="Thang M."/>
            <person name="Chan C."/>
        </authorList>
    </citation>
    <scope>NUCLEOTIDE SEQUENCE</scope>
</reference>
<evidence type="ECO:0000313" key="2">
    <source>
        <dbReference type="Proteomes" id="UP001178507"/>
    </source>
</evidence>
<dbReference type="EMBL" id="CAUJNA010000231">
    <property type="protein sequence ID" value="CAJ1374092.1"/>
    <property type="molecule type" value="Genomic_DNA"/>
</dbReference>
<dbReference type="AlphaFoldDB" id="A0AA36HSX3"/>
<accession>A0AA36HSX3</accession>
<proteinExistence type="predicted"/>
<comment type="caution">
    <text evidence="1">The sequence shown here is derived from an EMBL/GenBank/DDBJ whole genome shotgun (WGS) entry which is preliminary data.</text>
</comment>
<protein>
    <submittedName>
        <fullName evidence="1">Uncharacterized protein</fullName>
    </submittedName>
</protein>